<reference evidence="1" key="2">
    <citation type="submission" date="2023-01" db="EMBL/GenBank/DDBJ databases">
        <authorList>
            <person name="Rosani U."/>
            <person name="Delmont T.O."/>
            <person name="Gaia M."/>
            <person name="Krupovic M."/>
        </authorList>
    </citation>
    <scope>NUCLEOTIDE SEQUENCE</scope>
    <source>
        <strain evidence="1">MalacoHV2/Med/2018 153</strain>
    </source>
</reference>
<proteinExistence type="predicted"/>
<reference evidence="1" key="1">
    <citation type="journal article" date="2023" name="Front. Mar. Sci.">
        <title>Tracing the invertebrate herpesviruses in the global sequence datasets.</title>
        <authorList>
            <person name="Rosani U."/>
            <person name="Gaia M."/>
            <person name="Delmont T.O."/>
            <person name="Krupovic M."/>
        </authorList>
    </citation>
    <scope>NUCLEOTIDE SEQUENCE</scope>
    <source>
        <strain evidence="1">MalacoHV2/Med/2018 153</strain>
    </source>
</reference>
<sequence length="286" mass="34041">MDFQNVLLSYLNMNNFDMNLILTLAELKSILQIDPTLNDVTFKYSVHFGKWNTFKHIATSQKIQLLKNKRIDKKTLSKNIYISISLYDIYDLALNKCPHIKFEMIYHFIENIFKVKFNTAYTNLFLSNILLKPTNCCVNENGLKNVMVFYKKVTIYRILGLKSDGFIIQENKPISRSRQILHYAGNCERICTFIDTPFYYDISHIFKKELHCYQSRFDTYNKQKKDCYINLNNITNDILFQILIRNIEYTHLIESSVLYDFINKHKISLLNSIWSDINETHNKRFI</sequence>
<protein>
    <submittedName>
        <fullName evidence="1">ORF8</fullName>
    </submittedName>
</protein>
<name>A0AA48P7I3_9VIRU</name>
<evidence type="ECO:0000313" key="1">
    <source>
        <dbReference type="EMBL" id="DBA11548.1"/>
    </source>
</evidence>
<dbReference type="EMBL" id="BK063060">
    <property type="protein sequence ID" value="DBA11548.1"/>
    <property type="molecule type" value="Genomic_DNA"/>
</dbReference>
<accession>A0AA48P7I3</accession>
<organism evidence="1">
    <name type="scientific">Malaco herpesvirus 2</name>
    <dbReference type="NCBI Taxonomy" id="3031798"/>
    <lineage>
        <taxon>Viruses</taxon>
        <taxon>Duplodnaviria</taxon>
        <taxon>Heunggongvirae</taxon>
        <taxon>Peploviricota</taxon>
        <taxon>Herviviricetes</taxon>
        <taxon>Herpesvirales</taxon>
        <taxon>Malacoherpesviridae</taxon>
    </lineage>
</organism>